<feature type="transmembrane region" description="Helical" evidence="1">
    <location>
        <begin position="6"/>
        <end position="25"/>
    </location>
</feature>
<evidence type="ECO:0000313" key="3">
    <source>
        <dbReference type="Proteomes" id="UP001521150"/>
    </source>
</evidence>
<keyword evidence="3" id="KW-1185">Reference proteome</keyword>
<dbReference type="EMBL" id="JAJVCN010000003">
    <property type="protein sequence ID" value="MCE7007913.1"/>
    <property type="molecule type" value="Genomic_DNA"/>
</dbReference>
<accession>A0ABS8ZJC5</accession>
<sequence>MAELLRILPIVFMVWTLVLVVYLSFSEMFRAPRFVRKARAKRAGKRLAAELSASAGPTDLVVYWDRYRHLSKFEIFAAVEQAGFLFVDQELNEHGWALNFTKA</sequence>
<name>A0ABS8ZJC5_9PSEU</name>
<proteinExistence type="predicted"/>
<evidence type="ECO:0000256" key="1">
    <source>
        <dbReference type="SAM" id="Phobius"/>
    </source>
</evidence>
<protein>
    <submittedName>
        <fullName evidence="2">Uncharacterized protein</fullName>
    </submittedName>
</protein>
<dbReference type="Proteomes" id="UP001521150">
    <property type="component" value="Unassembled WGS sequence"/>
</dbReference>
<comment type="caution">
    <text evidence="2">The sequence shown here is derived from an EMBL/GenBank/DDBJ whole genome shotgun (WGS) entry which is preliminary data.</text>
</comment>
<evidence type="ECO:0000313" key="2">
    <source>
        <dbReference type="EMBL" id="MCE7007913.1"/>
    </source>
</evidence>
<keyword evidence="1" id="KW-0472">Membrane</keyword>
<gene>
    <name evidence="2" type="ORF">LWC34_34590</name>
</gene>
<keyword evidence="1" id="KW-1133">Transmembrane helix</keyword>
<reference evidence="2 3" key="1">
    <citation type="submission" date="2021-12" db="EMBL/GenBank/DDBJ databases">
        <title>Genome sequence of Kibdelosporangium philippinense ATCC 49844.</title>
        <authorList>
            <person name="Fedorov E.A."/>
            <person name="Omeragic M."/>
            <person name="Shalygina K.F."/>
            <person name="Maclea K.S."/>
        </authorList>
    </citation>
    <scope>NUCLEOTIDE SEQUENCE [LARGE SCALE GENOMIC DNA]</scope>
    <source>
        <strain evidence="2 3">ATCC 49844</strain>
    </source>
</reference>
<keyword evidence="1" id="KW-0812">Transmembrane</keyword>
<dbReference type="RefSeq" id="WP_233729468.1">
    <property type="nucleotide sequence ID" value="NZ_JAJVCN010000003.1"/>
</dbReference>
<organism evidence="2 3">
    <name type="scientific">Kibdelosporangium philippinense</name>
    <dbReference type="NCBI Taxonomy" id="211113"/>
    <lineage>
        <taxon>Bacteria</taxon>
        <taxon>Bacillati</taxon>
        <taxon>Actinomycetota</taxon>
        <taxon>Actinomycetes</taxon>
        <taxon>Pseudonocardiales</taxon>
        <taxon>Pseudonocardiaceae</taxon>
        <taxon>Kibdelosporangium</taxon>
    </lineage>
</organism>